<name>Q6ZJE9_ORYSJ</name>
<sequence length="210" mass="22912">MERSSSTQPPTTARRDHRPPLAAAANPHAAQRAARRPPFDGARLSSARHGRRPPCGAARSPPAPARRRPLPPRGGARRLRSPQPPSSTLSMLSPTAVIGTIARRDLRRPPRRSQPRPPLNLAPPRSPPHLPPPSPPHLPPASCQTTPFSIAEILFRHITECTVLSLAMHRARHDRINSECSKVIATHITTYQSYNDSQPVAVGIRSLSLC</sequence>
<evidence type="ECO:0000313" key="2">
    <source>
        <dbReference type="EMBL" id="BAC83210.1"/>
    </source>
</evidence>
<protein>
    <submittedName>
        <fullName evidence="2">Uncharacterized protein</fullName>
    </submittedName>
</protein>
<organism evidence="2 3">
    <name type="scientific">Oryza sativa subsp. japonica</name>
    <name type="common">Rice</name>
    <dbReference type="NCBI Taxonomy" id="39947"/>
    <lineage>
        <taxon>Eukaryota</taxon>
        <taxon>Viridiplantae</taxon>
        <taxon>Streptophyta</taxon>
        <taxon>Embryophyta</taxon>
        <taxon>Tracheophyta</taxon>
        <taxon>Spermatophyta</taxon>
        <taxon>Magnoliopsida</taxon>
        <taxon>Liliopsida</taxon>
        <taxon>Poales</taxon>
        <taxon>Poaceae</taxon>
        <taxon>BOP clade</taxon>
        <taxon>Oryzoideae</taxon>
        <taxon>Oryzeae</taxon>
        <taxon>Oryzinae</taxon>
        <taxon>Oryza</taxon>
        <taxon>Oryza sativa</taxon>
    </lineage>
</organism>
<feature type="region of interest" description="Disordered" evidence="1">
    <location>
        <begin position="1"/>
        <end position="143"/>
    </location>
</feature>
<dbReference type="AlphaFoldDB" id="Q6ZJE9"/>
<evidence type="ECO:0000313" key="3">
    <source>
        <dbReference type="Proteomes" id="UP000000763"/>
    </source>
</evidence>
<feature type="compositionally biased region" description="Polar residues" evidence="1">
    <location>
        <begin position="1"/>
        <end position="11"/>
    </location>
</feature>
<reference evidence="3" key="1">
    <citation type="journal article" date="2005" name="Nature">
        <title>The map-based sequence of the rice genome.</title>
        <authorList>
            <consortium name="International rice genome sequencing project (IRGSP)"/>
            <person name="Matsumoto T."/>
            <person name="Wu J."/>
            <person name="Kanamori H."/>
            <person name="Katayose Y."/>
            <person name="Fujisawa M."/>
            <person name="Namiki N."/>
            <person name="Mizuno H."/>
            <person name="Yamamoto K."/>
            <person name="Antonio B.A."/>
            <person name="Baba T."/>
            <person name="Sakata K."/>
            <person name="Nagamura Y."/>
            <person name="Aoki H."/>
            <person name="Arikawa K."/>
            <person name="Arita K."/>
            <person name="Bito T."/>
            <person name="Chiden Y."/>
            <person name="Fujitsuka N."/>
            <person name="Fukunaka R."/>
            <person name="Hamada M."/>
            <person name="Harada C."/>
            <person name="Hayashi A."/>
            <person name="Hijishita S."/>
            <person name="Honda M."/>
            <person name="Hosokawa S."/>
            <person name="Ichikawa Y."/>
            <person name="Idonuma A."/>
            <person name="Iijima M."/>
            <person name="Ikeda M."/>
            <person name="Ikeno M."/>
            <person name="Ito K."/>
            <person name="Ito S."/>
            <person name="Ito T."/>
            <person name="Ito Y."/>
            <person name="Ito Y."/>
            <person name="Iwabuchi A."/>
            <person name="Kamiya K."/>
            <person name="Karasawa W."/>
            <person name="Kurita K."/>
            <person name="Katagiri S."/>
            <person name="Kikuta A."/>
            <person name="Kobayashi H."/>
            <person name="Kobayashi N."/>
            <person name="Machita K."/>
            <person name="Maehara T."/>
            <person name="Masukawa M."/>
            <person name="Mizubayashi T."/>
            <person name="Mukai Y."/>
            <person name="Nagasaki H."/>
            <person name="Nagata Y."/>
            <person name="Naito S."/>
            <person name="Nakashima M."/>
            <person name="Nakama Y."/>
            <person name="Nakamichi Y."/>
            <person name="Nakamura M."/>
            <person name="Meguro A."/>
            <person name="Negishi M."/>
            <person name="Ohta I."/>
            <person name="Ohta T."/>
            <person name="Okamoto M."/>
            <person name="Ono N."/>
            <person name="Saji S."/>
            <person name="Sakaguchi M."/>
            <person name="Sakai K."/>
            <person name="Shibata M."/>
            <person name="Shimokawa T."/>
            <person name="Song J."/>
            <person name="Takazaki Y."/>
            <person name="Terasawa K."/>
            <person name="Tsugane M."/>
            <person name="Tsuji K."/>
            <person name="Ueda S."/>
            <person name="Waki K."/>
            <person name="Yamagata H."/>
            <person name="Yamamoto M."/>
            <person name="Yamamoto S."/>
            <person name="Yamane H."/>
            <person name="Yoshiki S."/>
            <person name="Yoshihara R."/>
            <person name="Yukawa K."/>
            <person name="Zhong H."/>
            <person name="Yano M."/>
            <person name="Yuan Q."/>
            <person name="Ouyang S."/>
            <person name="Liu J."/>
            <person name="Jones K.M."/>
            <person name="Gansberger K."/>
            <person name="Moffat K."/>
            <person name="Hill J."/>
            <person name="Bera J."/>
            <person name="Fadrosh D."/>
            <person name="Jin S."/>
            <person name="Johri S."/>
            <person name="Kim M."/>
            <person name="Overton L."/>
            <person name="Reardon M."/>
            <person name="Tsitrin T."/>
            <person name="Vuong H."/>
            <person name="Weaver B."/>
            <person name="Ciecko A."/>
            <person name="Tallon L."/>
            <person name="Jackson J."/>
            <person name="Pai G."/>
            <person name="Aken S.V."/>
            <person name="Utterback T."/>
            <person name="Reidmuller S."/>
            <person name="Feldblyum T."/>
            <person name="Hsiao J."/>
            <person name="Zismann V."/>
            <person name="Iobst S."/>
            <person name="de Vazeille A.R."/>
            <person name="Buell C.R."/>
            <person name="Ying K."/>
            <person name="Li Y."/>
            <person name="Lu T."/>
            <person name="Huang Y."/>
            <person name="Zhao Q."/>
            <person name="Feng Q."/>
            <person name="Zhang L."/>
            <person name="Zhu J."/>
            <person name="Weng Q."/>
            <person name="Mu J."/>
            <person name="Lu Y."/>
            <person name="Fan D."/>
            <person name="Liu Y."/>
            <person name="Guan J."/>
            <person name="Zhang Y."/>
            <person name="Yu S."/>
            <person name="Liu X."/>
            <person name="Zhang Y."/>
            <person name="Hong G."/>
            <person name="Han B."/>
            <person name="Choisne N."/>
            <person name="Demange N."/>
            <person name="Orjeda G."/>
            <person name="Samain S."/>
            <person name="Cattolico L."/>
            <person name="Pelletier E."/>
            <person name="Couloux A."/>
            <person name="Segurens B."/>
            <person name="Wincker P."/>
            <person name="D'Hont A."/>
            <person name="Scarpelli C."/>
            <person name="Weissenbach J."/>
            <person name="Salanoubat M."/>
            <person name="Quetier F."/>
            <person name="Yu Y."/>
            <person name="Kim H.R."/>
            <person name="Rambo T."/>
            <person name="Currie J."/>
            <person name="Collura K."/>
            <person name="Luo M."/>
            <person name="Yang T."/>
            <person name="Ammiraju J.S.S."/>
            <person name="Engler F."/>
            <person name="Soderlund C."/>
            <person name="Wing R.A."/>
            <person name="Palmer L.E."/>
            <person name="de la Bastide M."/>
            <person name="Spiegel L."/>
            <person name="Nascimento L."/>
            <person name="Zutavern T."/>
            <person name="O'Shaughnessy A."/>
            <person name="Dike S."/>
            <person name="Dedhia N."/>
            <person name="Preston R."/>
            <person name="Balija V."/>
            <person name="McCombie W.R."/>
            <person name="Chow T."/>
            <person name="Chen H."/>
            <person name="Chung M."/>
            <person name="Chen C."/>
            <person name="Shaw J."/>
            <person name="Wu H."/>
            <person name="Hsiao K."/>
            <person name="Chao Y."/>
            <person name="Chu M."/>
            <person name="Cheng C."/>
            <person name="Hour A."/>
            <person name="Lee P."/>
            <person name="Lin S."/>
            <person name="Lin Y."/>
            <person name="Liou J."/>
            <person name="Liu S."/>
            <person name="Hsing Y."/>
            <person name="Raghuvanshi S."/>
            <person name="Mohanty A."/>
            <person name="Bharti A.K."/>
            <person name="Gaur A."/>
            <person name="Gupta V."/>
            <person name="Kumar D."/>
            <person name="Ravi V."/>
            <person name="Vij S."/>
            <person name="Kapur A."/>
            <person name="Khurana P."/>
            <person name="Khurana P."/>
            <person name="Khurana J.P."/>
            <person name="Tyagi A.K."/>
            <person name="Gaikwad K."/>
            <person name="Singh A."/>
            <person name="Dalal V."/>
            <person name="Srivastava S."/>
            <person name="Dixit A."/>
            <person name="Pal A.K."/>
            <person name="Ghazi I.A."/>
            <person name="Yadav M."/>
            <person name="Pandit A."/>
            <person name="Bhargava A."/>
            <person name="Sureshbabu K."/>
            <person name="Batra K."/>
            <person name="Sharma T.R."/>
            <person name="Mohapatra T."/>
            <person name="Singh N.K."/>
            <person name="Messing J."/>
            <person name="Nelson A.B."/>
            <person name="Fuks G."/>
            <person name="Kavchok S."/>
            <person name="Keizer G."/>
            <person name="Linton E."/>
            <person name="Llaca V."/>
            <person name="Song R."/>
            <person name="Tanyolac B."/>
            <person name="Young S."/>
            <person name="Ho-Il K."/>
            <person name="Hahn J.H."/>
            <person name="Sangsakoo G."/>
            <person name="Vanavichit A."/>
            <person name="de Mattos Luiz.A.T."/>
            <person name="Zimmer P.D."/>
            <person name="Malone G."/>
            <person name="Dellagostin O."/>
            <person name="de Oliveira A.C."/>
            <person name="Bevan M."/>
            <person name="Bancroft I."/>
            <person name="Minx P."/>
            <person name="Cordum H."/>
            <person name="Wilson R."/>
            <person name="Cheng Z."/>
            <person name="Jin W."/>
            <person name="Jiang J."/>
            <person name="Leong S.A."/>
            <person name="Iwama H."/>
            <person name="Gojobori T."/>
            <person name="Itoh T."/>
            <person name="Niimura Y."/>
            <person name="Fujii Y."/>
            <person name="Habara T."/>
            <person name="Sakai H."/>
            <person name="Sato Y."/>
            <person name="Wilson G."/>
            <person name="Kumar K."/>
            <person name="McCouch S."/>
            <person name="Juretic N."/>
            <person name="Hoen D."/>
            <person name="Wright S."/>
            <person name="Bruskiewich R."/>
            <person name="Bureau T."/>
            <person name="Miyao A."/>
            <person name="Hirochika H."/>
            <person name="Nishikawa T."/>
            <person name="Kadowaki K."/>
            <person name="Sugiura M."/>
            <person name="Burr B."/>
            <person name="Sasaki T."/>
        </authorList>
    </citation>
    <scope>NUCLEOTIDE SEQUENCE [LARGE SCALE GENOMIC DNA]</scope>
    <source>
        <strain evidence="3">cv. Nipponbare</strain>
    </source>
</reference>
<feature type="compositionally biased region" description="Pro residues" evidence="1">
    <location>
        <begin position="115"/>
        <end position="139"/>
    </location>
</feature>
<dbReference type="EMBL" id="AP003915">
    <property type="protein sequence ID" value="BAC83210.1"/>
    <property type="molecule type" value="Genomic_DNA"/>
</dbReference>
<feature type="compositionally biased region" description="Low complexity" evidence="1">
    <location>
        <begin position="86"/>
        <end position="95"/>
    </location>
</feature>
<gene>
    <name evidence="2" type="primary">OJ1579_C03.15</name>
</gene>
<feature type="compositionally biased region" description="Low complexity" evidence="1">
    <location>
        <begin position="20"/>
        <end position="32"/>
    </location>
</feature>
<accession>Q6ZJE9</accession>
<reference evidence="3" key="2">
    <citation type="journal article" date="2008" name="Nucleic Acids Res.">
        <title>The rice annotation project database (RAP-DB): 2008 update.</title>
        <authorList>
            <consortium name="The rice annotation project (RAP)"/>
        </authorList>
    </citation>
    <scope>GENOME REANNOTATION</scope>
    <source>
        <strain evidence="3">cv. Nipponbare</strain>
    </source>
</reference>
<proteinExistence type="predicted"/>
<evidence type="ECO:0000256" key="1">
    <source>
        <dbReference type="SAM" id="MobiDB-lite"/>
    </source>
</evidence>
<feature type="compositionally biased region" description="Basic residues" evidence="1">
    <location>
        <begin position="65"/>
        <end position="80"/>
    </location>
</feature>
<dbReference type="Proteomes" id="UP000000763">
    <property type="component" value="Chromosome 7"/>
</dbReference>